<feature type="domain" description="Mur ligase N-terminal catalytic" evidence="12">
    <location>
        <begin position="26"/>
        <end position="98"/>
    </location>
</feature>
<evidence type="ECO:0000256" key="7">
    <source>
        <dbReference type="ARBA" id="ARBA00022984"/>
    </source>
</evidence>
<evidence type="ECO:0000256" key="5">
    <source>
        <dbReference type="ARBA" id="ARBA00022840"/>
    </source>
</evidence>
<dbReference type="SUPFAM" id="SSF53244">
    <property type="entry name" value="MurD-like peptide ligases, peptide-binding domain"/>
    <property type="match status" value="1"/>
</dbReference>
<reference evidence="16" key="1">
    <citation type="submission" date="2016-11" db="EMBL/GenBank/DDBJ databases">
        <authorList>
            <person name="Varghese N."/>
            <person name="Submissions S."/>
        </authorList>
    </citation>
    <scope>NUCLEOTIDE SEQUENCE [LARGE SCALE GENOMIC DNA]</scope>
    <source>
        <strain evidence="16">DSM 11792</strain>
    </source>
</reference>
<evidence type="ECO:0000259" key="12">
    <source>
        <dbReference type="Pfam" id="PF01225"/>
    </source>
</evidence>
<gene>
    <name evidence="10" type="primary">murF</name>
    <name evidence="15" type="ORF">SAMN02745218_01785</name>
</gene>
<dbReference type="GO" id="GO:0005737">
    <property type="term" value="C:cytoplasm"/>
    <property type="evidence" value="ECO:0007669"/>
    <property type="project" value="UniProtKB-SubCell"/>
</dbReference>
<dbReference type="Gene3D" id="3.40.1390.10">
    <property type="entry name" value="MurE/MurF, N-terminal domain"/>
    <property type="match status" value="1"/>
</dbReference>
<evidence type="ECO:0000259" key="13">
    <source>
        <dbReference type="Pfam" id="PF02875"/>
    </source>
</evidence>
<dbReference type="GO" id="GO:0071555">
    <property type="term" value="P:cell wall organization"/>
    <property type="evidence" value="ECO:0007669"/>
    <property type="project" value="UniProtKB-KW"/>
</dbReference>
<dbReference type="AlphaFoldDB" id="A0A1M5A3C4"/>
<keyword evidence="4 10" id="KW-0547">Nucleotide-binding</keyword>
<dbReference type="Pfam" id="PF01225">
    <property type="entry name" value="Mur_ligase"/>
    <property type="match status" value="1"/>
</dbReference>
<dbReference type="GO" id="GO:0005524">
    <property type="term" value="F:ATP binding"/>
    <property type="evidence" value="ECO:0007669"/>
    <property type="project" value="UniProtKB-UniRule"/>
</dbReference>
<dbReference type="GO" id="GO:0051301">
    <property type="term" value="P:cell division"/>
    <property type="evidence" value="ECO:0007669"/>
    <property type="project" value="UniProtKB-KW"/>
</dbReference>
<evidence type="ECO:0000313" key="15">
    <source>
        <dbReference type="EMBL" id="SHF24820.1"/>
    </source>
</evidence>
<evidence type="ECO:0000256" key="9">
    <source>
        <dbReference type="ARBA" id="ARBA00023316"/>
    </source>
</evidence>
<comment type="subcellular location">
    <subcellularLocation>
        <location evidence="10 11">Cytoplasm</location>
    </subcellularLocation>
</comment>
<dbReference type="InterPro" id="IPR051046">
    <property type="entry name" value="MurCDEF_CellWall_CoF430Synth"/>
</dbReference>
<name>A0A1M5A3C4_9FIRM</name>
<dbReference type="InterPro" id="IPR036565">
    <property type="entry name" value="Mur-like_cat_sf"/>
</dbReference>
<dbReference type="InterPro" id="IPR004101">
    <property type="entry name" value="Mur_ligase_C"/>
</dbReference>
<proteinExistence type="inferred from homology"/>
<keyword evidence="6 10" id="KW-0133">Cell shape</keyword>
<dbReference type="HAMAP" id="MF_02019">
    <property type="entry name" value="MurF"/>
    <property type="match status" value="1"/>
</dbReference>
<keyword evidence="7 10" id="KW-0573">Peptidoglycan synthesis</keyword>
<dbReference type="InterPro" id="IPR035911">
    <property type="entry name" value="MurE/MurF_N"/>
</dbReference>
<dbReference type="EC" id="6.3.2.10" evidence="10 11"/>
<dbReference type="SUPFAM" id="SSF53623">
    <property type="entry name" value="MurD-like peptide ligases, catalytic domain"/>
    <property type="match status" value="1"/>
</dbReference>
<dbReference type="OrthoDB" id="9801978at2"/>
<evidence type="ECO:0000256" key="10">
    <source>
        <dbReference type="HAMAP-Rule" id="MF_02019"/>
    </source>
</evidence>
<dbReference type="InterPro" id="IPR013221">
    <property type="entry name" value="Mur_ligase_cen"/>
</dbReference>
<dbReference type="EMBL" id="FQUW01000019">
    <property type="protein sequence ID" value="SHF24820.1"/>
    <property type="molecule type" value="Genomic_DNA"/>
</dbReference>
<comment type="similarity">
    <text evidence="10">Belongs to the MurCDEF family. MurF subfamily.</text>
</comment>
<dbReference type="RefSeq" id="WP_073165289.1">
    <property type="nucleotide sequence ID" value="NZ_FQUW01000019.1"/>
</dbReference>
<keyword evidence="3 10" id="KW-0132">Cell division</keyword>
<comment type="catalytic activity">
    <reaction evidence="10 11">
        <text>D-alanyl-D-alanine + UDP-N-acetyl-alpha-D-muramoyl-L-alanyl-gamma-D-glutamyl-meso-2,6-diaminopimelate + ATP = UDP-N-acetyl-alpha-D-muramoyl-L-alanyl-gamma-D-glutamyl-meso-2,6-diaminopimeloyl-D-alanyl-D-alanine + ADP + phosphate + H(+)</text>
        <dbReference type="Rhea" id="RHEA:28374"/>
        <dbReference type="ChEBI" id="CHEBI:15378"/>
        <dbReference type="ChEBI" id="CHEBI:30616"/>
        <dbReference type="ChEBI" id="CHEBI:43474"/>
        <dbReference type="ChEBI" id="CHEBI:57822"/>
        <dbReference type="ChEBI" id="CHEBI:61386"/>
        <dbReference type="ChEBI" id="CHEBI:83905"/>
        <dbReference type="ChEBI" id="CHEBI:456216"/>
        <dbReference type="EC" id="6.3.2.10"/>
    </reaction>
</comment>
<evidence type="ECO:0000256" key="1">
    <source>
        <dbReference type="ARBA" id="ARBA00022490"/>
    </source>
</evidence>
<dbReference type="Pfam" id="PF02875">
    <property type="entry name" value="Mur_ligase_C"/>
    <property type="match status" value="1"/>
</dbReference>
<evidence type="ECO:0000256" key="3">
    <source>
        <dbReference type="ARBA" id="ARBA00022618"/>
    </source>
</evidence>
<protein>
    <recommendedName>
        <fullName evidence="10 11">UDP-N-acetylmuramoyl-tripeptide--D-alanyl-D-alanine ligase</fullName>
        <ecNumber evidence="10 11">6.3.2.10</ecNumber>
    </recommendedName>
    <alternativeName>
        <fullName evidence="10">D-alanyl-D-alanine-adding enzyme</fullName>
    </alternativeName>
</protein>
<keyword evidence="8 10" id="KW-0131">Cell cycle</keyword>
<keyword evidence="16" id="KW-1185">Reference proteome</keyword>
<dbReference type="GO" id="GO:0008360">
    <property type="term" value="P:regulation of cell shape"/>
    <property type="evidence" value="ECO:0007669"/>
    <property type="project" value="UniProtKB-KW"/>
</dbReference>
<keyword evidence="5 10" id="KW-0067">ATP-binding</keyword>
<evidence type="ECO:0000256" key="11">
    <source>
        <dbReference type="RuleBase" id="RU004136"/>
    </source>
</evidence>
<feature type="binding site" evidence="10">
    <location>
        <begin position="112"/>
        <end position="118"/>
    </location>
    <ligand>
        <name>ATP</name>
        <dbReference type="ChEBI" id="CHEBI:30616"/>
    </ligand>
</feature>
<evidence type="ECO:0000256" key="4">
    <source>
        <dbReference type="ARBA" id="ARBA00022741"/>
    </source>
</evidence>
<comment type="pathway">
    <text evidence="10 11">Cell wall biogenesis; peptidoglycan biosynthesis.</text>
</comment>
<dbReference type="GO" id="GO:0008766">
    <property type="term" value="F:UDP-N-acetylmuramoylalanyl-D-glutamyl-2,6-diaminopimelate-D-alanyl-D-alanine ligase activity"/>
    <property type="evidence" value="ECO:0007669"/>
    <property type="project" value="RHEA"/>
</dbReference>
<dbReference type="InterPro" id="IPR005863">
    <property type="entry name" value="UDP-N-AcMur_synth"/>
</dbReference>
<evidence type="ECO:0000313" key="16">
    <source>
        <dbReference type="Proteomes" id="UP000184196"/>
    </source>
</evidence>
<sequence>MKTMTLGEIARAVQGKLRQGDEGTPVRAVSIDSRSIAGGELFFALRGQRHDGHDFVPGALAAGAAGAVVERMVPGVDPGVPLIQVENTLTALQRLASYNRNAYRVPVIGITGSSGKTSTKDLVAAALSRRFITLKTTGNRNNEIGLPLTLLELDERFQAVVVEMAMRGPGEIAFLCRLARPTGAVITNIGEAHIERLGSVDNIARAKGEILEAIGPGGFALLHRDSPYISREAARCRGRVYFFGIDGEADILGRDIRAEKGGSRFKVRVPGEEEREIFLPLPGRHNVENALAAIGVAWALGISLEDIAAGLAGAALTPMRLEQINCRGLVILNDAYNANPSSTRAALQVLAGWEAEGRRIAVLGDMLELGSEARRAHYRAGSEAAGVADYLVVVGSLARFMADGALAAGMPGENIFRCVNNAEAAEILETLARPGDVILVKGSRGMRMEEIVQALIRGQNTSAGGKT</sequence>
<dbReference type="GO" id="GO:0047480">
    <property type="term" value="F:UDP-N-acetylmuramoyl-tripeptide-D-alanyl-D-alanine ligase activity"/>
    <property type="evidence" value="ECO:0007669"/>
    <property type="project" value="UniProtKB-UniRule"/>
</dbReference>
<dbReference type="Proteomes" id="UP000184196">
    <property type="component" value="Unassembled WGS sequence"/>
</dbReference>
<evidence type="ECO:0000256" key="6">
    <source>
        <dbReference type="ARBA" id="ARBA00022960"/>
    </source>
</evidence>
<dbReference type="InterPro" id="IPR036615">
    <property type="entry name" value="Mur_ligase_C_dom_sf"/>
</dbReference>
<feature type="domain" description="Mur ligase central" evidence="14">
    <location>
        <begin position="110"/>
        <end position="297"/>
    </location>
</feature>
<dbReference type="GO" id="GO:0009252">
    <property type="term" value="P:peptidoglycan biosynthetic process"/>
    <property type="evidence" value="ECO:0007669"/>
    <property type="project" value="UniProtKB-UniRule"/>
</dbReference>
<dbReference type="SUPFAM" id="SSF63418">
    <property type="entry name" value="MurE/MurF N-terminal domain"/>
    <property type="match status" value="1"/>
</dbReference>
<accession>A0A1M5A3C4</accession>
<keyword evidence="2 10" id="KW-0436">Ligase</keyword>
<keyword evidence="9 10" id="KW-0961">Cell wall biogenesis/degradation</keyword>
<feature type="domain" description="Mur ligase C-terminal" evidence="13">
    <location>
        <begin position="319"/>
        <end position="444"/>
    </location>
</feature>
<dbReference type="InterPro" id="IPR000713">
    <property type="entry name" value="Mur_ligase_N"/>
</dbReference>
<dbReference type="PANTHER" id="PTHR43024:SF1">
    <property type="entry name" value="UDP-N-ACETYLMURAMOYL-TRIPEPTIDE--D-ALANYL-D-ALANINE LIGASE"/>
    <property type="match status" value="1"/>
</dbReference>
<comment type="function">
    <text evidence="10 11">Involved in cell wall formation. Catalyzes the final step in the synthesis of UDP-N-acetylmuramoyl-pentapeptide, the precursor of murein.</text>
</comment>
<dbReference type="UniPathway" id="UPA00219"/>
<keyword evidence="1 10" id="KW-0963">Cytoplasm</keyword>
<dbReference type="NCBIfam" id="TIGR01143">
    <property type="entry name" value="murF"/>
    <property type="match status" value="1"/>
</dbReference>
<evidence type="ECO:0000259" key="14">
    <source>
        <dbReference type="Pfam" id="PF08245"/>
    </source>
</evidence>
<organism evidence="15 16">
    <name type="scientific">Desulfofundulus australicus DSM 11792</name>
    <dbReference type="NCBI Taxonomy" id="1121425"/>
    <lineage>
        <taxon>Bacteria</taxon>
        <taxon>Bacillati</taxon>
        <taxon>Bacillota</taxon>
        <taxon>Clostridia</taxon>
        <taxon>Eubacteriales</taxon>
        <taxon>Peptococcaceae</taxon>
        <taxon>Desulfofundulus</taxon>
    </lineage>
</organism>
<dbReference type="PANTHER" id="PTHR43024">
    <property type="entry name" value="UDP-N-ACETYLMURAMOYL-TRIPEPTIDE--D-ALANYL-D-ALANINE LIGASE"/>
    <property type="match status" value="1"/>
</dbReference>
<evidence type="ECO:0000256" key="8">
    <source>
        <dbReference type="ARBA" id="ARBA00023306"/>
    </source>
</evidence>
<evidence type="ECO:0000256" key="2">
    <source>
        <dbReference type="ARBA" id="ARBA00022598"/>
    </source>
</evidence>
<dbReference type="Gene3D" id="3.90.190.20">
    <property type="entry name" value="Mur ligase, C-terminal domain"/>
    <property type="match status" value="1"/>
</dbReference>
<dbReference type="Pfam" id="PF08245">
    <property type="entry name" value="Mur_ligase_M"/>
    <property type="match status" value="1"/>
</dbReference>
<dbReference type="Gene3D" id="3.40.1190.10">
    <property type="entry name" value="Mur-like, catalytic domain"/>
    <property type="match status" value="1"/>
</dbReference>